<comment type="subunit">
    <text evidence="8">The complex is probably composed of two ATP-binding proteins, two transmembrane proteins and a solute-binding protein.</text>
</comment>
<organism evidence="11 12">
    <name type="scientific">Clostridium oceanicum</name>
    <dbReference type="NCBI Taxonomy" id="1543"/>
    <lineage>
        <taxon>Bacteria</taxon>
        <taxon>Bacillati</taxon>
        <taxon>Bacillota</taxon>
        <taxon>Clostridia</taxon>
        <taxon>Eubacteriales</taxon>
        <taxon>Clostridiaceae</taxon>
        <taxon>Clostridium</taxon>
    </lineage>
</organism>
<dbReference type="PROSITE" id="PS50893">
    <property type="entry name" value="ABC_TRANSPORTER_2"/>
    <property type="match status" value="1"/>
</dbReference>
<dbReference type="PROSITE" id="PS00211">
    <property type="entry name" value="ABC_TRANSPORTER_1"/>
    <property type="match status" value="1"/>
</dbReference>
<dbReference type="GO" id="GO:0005524">
    <property type="term" value="F:ATP binding"/>
    <property type="evidence" value="ECO:0007669"/>
    <property type="project" value="UniProtKB-KW"/>
</dbReference>
<comment type="catalytic activity">
    <reaction evidence="8">
        <text>a quaternary ammonium(out) + ATP + H2O = a quaternary ammonium(in) + ADP + phosphate + H(+)</text>
        <dbReference type="Rhea" id="RHEA:11036"/>
        <dbReference type="ChEBI" id="CHEBI:15377"/>
        <dbReference type="ChEBI" id="CHEBI:15378"/>
        <dbReference type="ChEBI" id="CHEBI:30616"/>
        <dbReference type="ChEBI" id="CHEBI:35267"/>
        <dbReference type="ChEBI" id="CHEBI:43474"/>
        <dbReference type="ChEBI" id="CHEBI:456216"/>
    </reaction>
</comment>
<evidence type="ECO:0000259" key="10">
    <source>
        <dbReference type="PROSITE" id="PS51371"/>
    </source>
</evidence>
<comment type="caution">
    <text evidence="11">The sequence shown here is derived from an EMBL/GenBank/DDBJ whole genome shotgun (WGS) entry which is preliminary data.</text>
</comment>
<evidence type="ECO:0000313" key="12">
    <source>
        <dbReference type="Proteomes" id="UP001501510"/>
    </source>
</evidence>
<keyword evidence="4 8" id="KW-0547">Nucleotide-binding</keyword>
<evidence type="ECO:0000256" key="4">
    <source>
        <dbReference type="ARBA" id="ARBA00022741"/>
    </source>
</evidence>
<keyword evidence="3" id="KW-0677">Repeat</keyword>
<dbReference type="EMBL" id="BAAACG010000008">
    <property type="protein sequence ID" value="GAA0739415.1"/>
    <property type="molecule type" value="Genomic_DNA"/>
</dbReference>
<keyword evidence="8" id="KW-0472">Membrane</keyword>
<keyword evidence="2 8" id="KW-0813">Transport</keyword>
<keyword evidence="12" id="KW-1185">Reference proteome</keyword>
<dbReference type="InterPro" id="IPR000644">
    <property type="entry name" value="CBS_dom"/>
</dbReference>
<evidence type="ECO:0000256" key="5">
    <source>
        <dbReference type="ARBA" id="ARBA00022840"/>
    </source>
</evidence>
<keyword evidence="6 7" id="KW-0129">CBS domain</keyword>
<evidence type="ECO:0000313" key="11">
    <source>
        <dbReference type="EMBL" id="GAA0739415.1"/>
    </source>
</evidence>
<protein>
    <recommendedName>
        <fullName evidence="8">Quaternary amine transport ATP-binding protein</fullName>
        <ecNumber evidence="8">7.6.2.9</ecNumber>
    </recommendedName>
</protein>
<comment type="similarity">
    <text evidence="1 8">Belongs to the ABC transporter superfamily.</text>
</comment>
<proteinExistence type="inferred from homology"/>
<dbReference type="InterPro" id="IPR046342">
    <property type="entry name" value="CBS_dom_sf"/>
</dbReference>
<name>A0ABP3URT8_9CLOT</name>
<dbReference type="Pfam" id="PF00005">
    <property type="entry name" value="ABC_tran"/>
    <property type="match status" value="1"/>
</dbReference>
<gene>
    <name evidence="11" type="ORF">GCM10008906_18170</name>
</gene>
<keyword evidence="8" id="KW-0997">Cell inner membrane</keyword>
<dbReference type="Gene3D" id="3.10.580.10">
    <property type="entry name" value="CBS-domain"/>
    <property type="match status" value="1"/>
</dbReference>
<feature type="domain" description="CBS" evidence="10">
    <location>
        <begin position="317"/>
        <end position="374"/>
    </location>
</feature>
<evidence type="ECO:0000256" key="6">
    <source>
        <dbReference type="ARBA" id="ARBA00023122"/>
    </source>
</evidence>
<dbReference type="EC" id="7.6.2.9" evidence="8"/>
<dbReference type="InterPro" id="IPR027417">
    <property type="entry name" value="P-loop_NTPase"/>
</dbReference>
<evidence type="ECO:0000256" key="3">
    <source>
        <dbReference type="ARBA" id="ARBA00022737"/>
    </source>
</evidence>
<dbReference type="SUPFAM" id="SSF52540">
    <property type="entry name" value="P-loop containing nucleoside triphosphate hydrolases"/>
    <property type="match status" value="1"/>
</dbReference>
<dbReference type="Pfam" id="PF00571">
    <property type="entry name" value="CBS"/>
    <property type="match status" value="2"/>
</dbReference>
<evidence type="ECO:0000256" key="2">
    <source>
        <dbReference type="ARBA" id="ARBA00022448"/>
    </source>
</evidence>
<keyword evidence="5 8" id="KW-0067">ATP-binding</keyword>
<dbReference type="PANTHER" id="PTHR43117:SF4">
    <property type="entry name" value="OSMOPROTECTANT IMPORT ATP-BINDING PROTEIN OSMV"/>
    <property type="match status" value="1"/>
</dbReference>
<sequence>MKKIIEFKNITKSFKNKKILKDINLSINKGELVVLIGPSGCGKTTTLKMINKLIEPTSGRIFVDGKNITKENSIKLRRQMGYVIQQTGLMPHLTVSENIGLIPHLEKWPYEKIEKKIIELLQLVSLKPKTYMDRFPKELSGGQQQRIGVARAFATNPEIILMDEPFSALDPITRNQLQDELFELQQKMKKTIVFVTHDMDEALKLGDRICIMKSGQIIQYDTPENILKNPSHGFVEEFIGKNRIWSQPEFIKAKDIMIESPVKASPNRTIMQGIQIMKKNKVDSLLIVDEENNLKGISTLKSIHGETDKSLKLKDIMSEDIITATYDTCILDILELVKKHNKSYIPIVDKSSHLLGLITKTSLLAVLSTQFLDQEVNN</sequence>
<accession>A0ABP3URT8</accession>
<dbReference type="SMART" id="SM00116">
    <property type="entry name" value="CBS"/>
    <property type="match status" value="2"/>
</dbReference>
<dbReference type="PROSITE" id="PS51371">
    <property type="entry name" value="CBS"/>
    <property type="match status" value="2"/>
</dbReference>
<evidence type="ECO:0000256" key="8">
    <source>
        <dbReference type="RuleBase" id="RU369116"/>
    </source>
</evidence>
<comment type="subcellular location">
    <subcellularLocation>
        <location evidence="8">Cell inner membrane</location>
        <topology evidence="8">Peripheral membrane protein</topology>
    </subcellularLocation>
</comment>
<evidence type="ECO:0000259" key="9">
    <source>
        <dbReference type="PROSITE" id="PS50893"/>
    </source>
</evidence>
<feature type="domain" description="ABC transporter" evidence="9">
    <location>
        <begin position="5"/>
        <end position="239"/>
    </location>
</feature>
<dbReference type="PANTHER" id="PTHR43117">
    <property type="entry name" value="OSMOPROTECTANT IMPORT ATP-BINDING PROTEIN OSMV"/>
    <property type="match status" value="1"/>
</dbReference>
<keyword evidence="8" id="KW-1003">Cell membrane</keyword>
<evidence type="ECO:0000256" key="1">
    <source>
        <dbReference type="ARBA" id="ARBA00005417"/>
    </source>
</evidence>
<dbReference type="SMART" id="SM00382">
    <property type="entry name" value="AAA"/>
    <property type="match status" value="1"/>
</dbReference>
<evidence type="ECO:0000256" key="7">
    <source>
        <dbReference type="PROSITE-ProRule" id="PRU00703"/>
    </source>
</evidence>
<feature type="domain" description="CBS" evidence="10">
    <location>
        <begin position="257"/>
        <end position="313"/>
    </location>
</feature>
<dbReference type="NCBIfam" id="TIGR01186">
    <property type="entry name" value="proV"/>
    <property type="match status" value="1"/>
</dbReference>
<dbReference type="SUPFAM" id="SSF54631">
    <property type="entry name" value="CBS-domain pair"/>
    <property type="match status" value="1"/>
</dbReference>
<dbReference type="Gene3D" id="3.40.50.300">
    <property type="entry name" value="P-loop containing nucleotide triphosphate hydrolases"/>
    <property type="match status" value="1"/>
</dbReference>
<dbReference type="InterPro" id="IPR003439">
    <property type="entry name" value="ABC_transporter-like_ATP-bd"/>
</dbReference>
<dbReference type="InterPro" id="IPR017871">
    <property type="entry name" value="ABC_transporter-like_CS"/>
</dbReference>
<dbReference type="Proteomes" id="UP001501510">
    <property type="component" value="Unassembled WGS sequence"/>
</dbReference>
<dbReference type="InterPro" id="IPR003593">
    <property type="entry name" value="AAA+_ATPase"/>
</dbReference>
<dbReference type="InterPro" id="IPR005892">
    <property type="entry name" value="Gly-betaine_transp_ATP-bd"/>
</dbReference>
<reference evidence="12" key="1">
    <citation type="journal article" date="2019" name="Int. J. Syst. Evol. Microbiol.">
        <title>The Global Catalogue of Microorganisms (GCM) 10K type strain sequencing project: providing services to taxonomists for standard genome sequencing and annotation.</title>
        <authorList>
            <consortium name="The Broad Institute Genomics Platform"/>
            <consortium name="The Broad Institute Genome Sequencing Center for Infectious Disease"/>
            <person name="Wu L."/>
            <person name="Ma J."/>
        </authorList>
    </citation>
    <scope>NUCLEOTIDE SEQUENCE [LARGE SCALE GENOMIC DNA]</scope>
    <source>
        <strain evidence="12">JCM 1407</strain>
    </source>
</reference>